<dbReference type="InterPro" id="IPR010902">
    <property type="entry name" value="NUMOD4"/>
</dbReference>
<name>A0AAE7P6R9_9CAUD</name>
<evidence type="ECO:0000259" key="2">
    <source>
        <dbReference type="Pfam" id="PF13392"/>
    </source>
</evidence>
<dbReference type="InterPro" id="IPR044925">
    <property type="entry name" value="His-Me_finger_sf"/>
</dbReference>
<keyword evidence="3" id="KW-0378">Hydrolase</keyword>
<proteinExistence type="predicted"/>
<dbReference type="SUPFAM" id="SSF54060">
    <property type="entry name" value="His-Me finger endonucleases"/>
    <property type="match status" value="1"/>
</dbReference>
<evidence type="ECO:0000313" key="3">
    <source>
        <dbReference type="EMBL" id="QQM13619.1"/>
    </source>
</evidence>
<protein>
    <submittedName>
        <fullName evidence="3">Homing endonuclease</fullName>
    </submittedName>
</protein>
<keyword evidence="4" id="KW-1185">Reference proteome</keyword>
<reference evidence="3 4" key="1">
    <citation type="submission" date="2020-06" db="EMBL/GenBank/DDBJ databases">
        <title>Genome sequence of Salmonella phage vB_StyS-LmqsSP1.</title>
        <authorList>
            <person name="Hammerl J.A."/>
            <person name="Kittler S."/>
        </authorList>
    </citation>
    <scope>NUCLEOTIDE SEQUENCE [LARGE SCALE GENOMIC DNA]</scope>
</reference>
<dbReference type="EMBL" id="MT577844">
    <property type="protein sequence ID" value="QQM13619.1"/>
    <property type="molecule type" value="Genomic_DNA"/>
</dbReference>
<keyword evidence="3" id="KW-0255">Endonuclease</keyword>
<gene>
    <name evidence="3" type="ORF">vBStySLmqsSP_1088</name>
</gene>
<dbReference type="GO" id="GO:0004519">
    <property type="term" value="F:endonuclease activity"/>
    <property type="evidence" value="ECO:0007669"/>
    <property type="project" value="UniProtKB-KW"/>
</dbReference>
<evidence type="ECO:0000259" key="1">
    <source>
        <dbReference type="Pfam" id="PF07463"/>
    </source>
</evidence>
<feature type="domain" description="NUMOD4" evidence="1">
    <location>
        <begin position="2"/>
        <end position="44"/>
    </location>
</feature>
<sequence>MEEFIPIPEYPQYLISRDGRLYSTKTNKLLTLFLNNRNYPYYSLCIDGKTKNLLVSRILAYVFKDLPSLDSDLEVDHNDGNTLNFELSNLIVRTSQEHMAKTLEQRGLSKARESFCAICSKKLDITNSSGLCNTHYQENLRNTGVKNPEITSEQIEYWVKNFSWVRAAKELGYSDNGLRKRYKSLTGKDPKSIKGC</sequence>
<evidence type="ECO:0000313" key="4">
    <source>
        <dbReference type="Proteomes" id="UP000827219"/>
    </source>
</evidence>
<dbReference type="Pfam" id="PF13392">
    <property type="entry name" value="HNH_3"/>
    <property type="match status" value="1"/>
</dbReference>
<dbReference type="InterPro" id="IPR003615">
    <property type="entry name" value="HNH_nuc"/>
</dbReference>
<keyword evidence="3" id="KW-0540">Nuclease</keyword>
<feature type="domain" description="HNH nuclease" evidence="2">
    <location>
        <begin position="69"/>
        <end position="99"/>
    </location>
</feature>
<organism evidence="3 4">
    <name type="scientific">Salmonella phage vB_StyS-LmqsSP1</name>
    <dbReference type="NCBI Taxonomy" id="2749424"/>
    <lineage>
        <taxon>Viruses</taxon>
        <taxon>Duplodnaviria</taxon>
        <taxon>Heunggongvirae</taxon>
        <taxon>Uroviricota</taxon>
        <taxon>Caudoviricetes</taxon>
        <taxon>Demerecviridae</taxon>
        <taxon>Markadamsvirinae</taxon>
        <taxon>Tequintavirus</taxon>
        <taxon>Tequintavirus LmqsSP1</taxon>
    </lineage>
</organism>
<dbReference type="Proteomes" id="UP000827219">
    <property type="component" value="Segment"/>
</dbReference>
<dbReference type="Pfam" id="PF07463">
    <property type="entry name" value="NUMOD4"/>
    <property type="match status" value="1"/>
</dbReference>
<dbReference type="Gene3D" id="3.90.75.20">
    <property type="match status" value="1"/>
</dbReference>
<accession>A0AAE7P6R9</accession>
<dbReference type="GO" id="GO:0016788">
    <property type="term" value="F:hydrolase activity, acting on ester bonds"/>
    <property type="evidence" value="ECO:0007669"/>
    <property type="project" value="InterPro"/>
</dbReference>